<proteinExistence type="predicted"/>
<organism evidence="1 2">
    <name type="scientific">Massilia cavernae</name>
    <dbReference type="NCBI Taxonomy" id="2320864"/>
    <lineage>
        <taxon>Bacteria</taxon>
        <taxon>Pseudomonadati</taxon>
        <taxon>Pseudomonadota</taxon>
        <taxon>Betaproteobacteria</taxon>
        <taxon>Burkholderiales</taxon>
        <taxon>Oxalobacteraceae</taxon>
        <taxon>Telluria group</taxon>
        <taxon>Massilia</taxon>
    </lineage>
</organism>
<dbReference type="Proteomes" id="UP000284006">
    <property type="component" value="Unassembled WGS sequence"/>
</dbReference>
<dbReference type="OrthoDB" id="6015875at2"/>
<evidence type="ECO:0000313" key="2">
    <source>
        <dbReference type="Proteomes" id="UP000284006"/>
    </source>
</evidence>
<comment type="caution">
    <text evidence="1">The sequence shown here is derived from an EMBL/GenBank/DDBJ whole genome shotgun (WGS) entry which is preliminary data.</text>
</comment>
<name>A0A418XFT8_9BURK</name>
<accession>A0A418XFT8</accession>
<dbReference type="AlphaFoldDB" id="A0A418XFT8"/>
<keyword evidence="2" id="KW-1185">Reference proteome</keyword>
<gene>
    <name evidence="1" type="ORF">D3872_20235</name>
</gene>
<evidence type="ECO:0000313" key="1">
    <source>
        <dbReference type="EMBL" id="RJG11334.1"/>
    </source>
</evidence>
<dbReference type="EMBL" id="QYUP01000150">
    <property type="protein sequence ID" value="RJG11334.1"/>
    <property type="molecule type" value="Genomic_DNA"/>
</dbReference>
<protein>
    <submittedName>
        <fullName evidence="1">Uncharacterized protein</fullName>
    </submittedName>
</protein>
<reference evidence="1 2" key="1">
    <citation type="submission" date="2018-09" db="EMBL/GenBank/DDBJ databases">
        <authorList>
            <person name="Zhu H."/>
        </authorList>
    </citation>
    <scope>NUCLEOTIDE SEQUENCE [LARGE SCALE GENOMIC DNA]</scope>
    <source>
        <strain evidence="1 2">K1S02-61</strain>
    </source>
</reference>
<sequence length="444" mass="47824">MLTIGQDDADSLQAHFHPGIAADEIEQVFHLKRAQPTLQAFTALFHGGFDGVLIRLLVLRELASDTNTAGFSRSDINQKLAYLIPESLETVLTRLRSHGLLAWDTSAAVYRITPMARNVLSALDTMLSMGQADDEAEMGFLLSQVAGAQAVGGVTVEQLKHLLGRLVDLTEEFRDAIASGSEFRLRTSQAKWHMACDWVEKGSQILRAITSDERADSATHRAAQAIGRAQSALLNMQGMFSRALNQIERQRVHLGQSGLSTTDVKRWLLAHEDLSSLAEGAIDRPVVPLFGTPAEMIDVAETELLAERAAAAAQAGLPEGQDAPLTINDAPTLQAELDDWLARLSDFANLGNFPSFSEESPKSVPIQDSLLPATFAVASYRASLLPLLGDAAEASLQGATAQLARLPVTFTPTDDMVQLDDPHVAAMSIATLSLDLESGPPDDE</sequence>